<dbReference type="Pfam" id="PF00459">
    <property type="entry name" value="Inositol_P"/>
    <property type="match status" value="1"/>
</dbReference>
<sequence>MAEQSNHHLLDEQSTRSLDPAAAAALAGRTPDDLRRVCVSIAAEAAALVRSARHSAGVRVGVSGTKSSAVDPVTEIDRASETLIRDRIAAHSAAAGGQDVILGEEEGGRIVEGRVTWVVDPVDGTVNLIYGIPASAVSIAATVDGVPVAGAVADIARRRVFSAAVGENARIAWEADLSAEQTLPRWSPENTDGDLSTALVATGFSYQADNRAAQVGLLADLMPRIRDIRRVGSAALDLCAVAAGRVDGYYEHGLGPWDHAAGGLIAARSGAVVYLPRLTAGYADGLPVLAAAPSIVTELAGEIVGTRIPDPDRGPLT</sequence>
<evidence type="ECO:0000256" key="1">
    <source>
        <dbReference type="ARBA" id="ARBA00001033"/>
    </source>
</evidence>
<keyword evidence="3 5" id="KW-0479">Metal-binding</keyword>
<dbReference type="Proteomes" id="UP000823858">
    <property type="component" value="Unassembled WGS sequence"/>
</dbReference>
<dbReference type="GO" id="GO:0046854">
    <property type="term" value="P:phosphatidylinositol phosphate biosynthetic process"/>
    <property type="evidence" value="ECO:0007669"/>
    <property type="project" value="InterPro"/>
</dbReference>
<protein>
    <recommendedName>
        <fullName evidence="2">inositol-phosphate phosphatase</fullName>
        <ecNumber evidence="2">3.1.3.25</ecNumber>
    </recommendedName>
</protein>
<dbReference type="EMBL" id="DWVP01000004">
    <property type="protein sequence ID" value="HJC84377.1"/>
    <property type="molecule type" value="Genomic_DNA"/>
</dbReference>
<dbReference type="PRINTS" id="PR00377">
    <property type="entry name" value="IMPHPHTASES"/>
</dbReference>
<evidence type="ECO:0000313" key="7">
    <source>
        <dbReference type="Proteomes" id="UP000823858"/>
    </source>
</evidence>
<feature type="binding site" evidence="5">
    <location>
        <position position="104"/>
    </location>
    <ligand>
        <name>Mg(2+)</name>
        <dbReference type="ChEBI" id="CHEBI:18420"/>
        <label>1</label>
        <note>catalytic</note>
    </ligand>
</feature>
<dbReference type="PANTHER" id="PTHR20854:SF4">
    <property type="entry name" value="INOSITOL-1-MONOPHOSPHATASE-RELATED"/>
    <property type="match status" value="1"/>
</dbReference>
<keyword evidence="4 5" id="KW-0460">Magnesium</keyword>
<dbReference type="EC" id="3.1.3.25" evidence="2"/>
<evidence type="ECO:0000256" key="3">
    <source>
        <dbReference type="ARBA" id="ARBA00022723"/>
    </source>
</evidence>
<evidence type="ECO:0000256" key="4">
    <source>
        <dbReference type="ARBA" id="ARBA00022842"/>
    </source>
</evidence>
<dbReference type="GO" id="GO:0006020">
    <property type="term" value="P:inositol metabolic process"/>
    <property type="evidence" value="ECO:0007669"/>
    <property type="project" value="TreeGrafter"/>
</dbReference>
<dbReference type="PANTHER" id="PTHR20854">
    <property type="entry name" value="INOSITOL MONOPHOSPHATASE"/>
    <property type="match status" value="1"/>
</dbReference>
<proteinExistence type="predicted"/>
<dbReference type="Gene3D" id="3.30.540.10">
    <property type="entry name" value="Fructose-1,6-Bisphosphatase, subunit A, domain 1"/>
    <property type="match status" value="1"/>
</dbReference>
<evidence type="ECO:0000256" key="2">
    <source>
        <dbReference type="ARBA" id="ARBA00013106"/>
    </source>
</evidence>
<dbReference type="InterPro" id="IPR020550">
    <property type="entry name" value="Inositol_monophosphatase_CS"/>
</dbReference>
<dbReference type="SUPFAM" id="SSF56655">
    <property type="entry name" value="Carbohydrate phosphatase"/>
    <property type="match status" value="1"/>
</dbReference>
<feature type="binding site" evidence="5">
    <location>
        <position position="258"/>
    </location>
    <ligand>
        <name>Mg(2+)</name>
        <dbReference type="ChEBI" id="CHEBI:18420"/>
        <label>1</label>
        <note>catalytic</note>
    </ligand>
</feature>
<name>A0A9D2QF50_9CORY</name>
<feature type="binding site" evidence="5">
    <location>
        <position position="120"/>
    </location>
    <ligand>
        <name>Mg(2+)</name>
        <dbReference type="ChEBI" id="CHEBI:18420"/>
        <label>1</label>
        <note>catalytic</note>
    </ligand>
</feature>
<feature type="binding site" evidence="5">
    <location>
        <position position="123"/>
    </location>
    <ligand>
        <name>Mg(2+)</name>
        <dbReference type="ChEBI" id="CHEBI:18420"/>
        <label>1</label>
        <note>catalytic</note>
    </ligand>
</feature>
<dbReference type="AlphaFoldDB" id="A0A9D2QF50"/>
<reference evidence="6" key="1">
    <citation type="journal article" date="2021" name="PeerJ">
        <title>Extensive microbial diversity within the chicken gut microbiome revealed by metagenomics and culture.</title>
        <authorList>
            <person name="Gilroy R."/>
            <person name="Ravi A."/>
            <person name="Getino M."/>
            <person name="Pursley I."/>
            <person name="Horton D.L."/>
            <person name="Alikhan N.F."/>
            <person name="Baker D."/>
            <person name="Gharbi K."/>
            <person name="Hall N."/>
            <person name="Watson M."/>
            <person name="Adriaenssens E.M."/>
            <person name="Foster-Nyarko E."/>
            <person name="Jarju S."/>
            <person name="Secka A."/>
            <person name="Antonio M."/>
            <person name="Oren A."/>
            <person name="Chaudhuri R.R."/>
            <person name="La Ragione R."/>
            <person name="Hildebrand F."/>
            <person name="Pallen M.J."/>
        </authorList>
    </citation>
    <scope>NUCLEOTIDE SEQUENCE</scope>
    <source>
        <strain evidence="6">ChiHjej13B12-4958</strain>
    </source>
</reference>
<reference evidence="6" key="2">
    <citation type="submission" date="2021-04" db="EMBL/GenBank/DDBJ databases">
        <authorList>
            <person name="Gilroy R."/>
        </authorList>
    </citation>
    <scope>NUCLEOTIDE SEQUENCE</scope>
    <source>
        <strain evidence="6">ChiHjej13B12-4958</strain>
    </source>
</reference>
<dbReference type="GO" id="GO:0007165">
    <property type="term" value="P:signal transduction"/>
    <property type="evidence" value="ECO:0007669"/>
    <property type="project" value="TreeGrafter"/>
</dbReference>
<evidence type="ECO:0000256" key="5">
    <source>
        <dbReference type="PIRSR" id="PIRSR600760-2"/>
    </source>
</evidence>
<dbReference type="InterPro" id="IPR000760">
    <property type="entry name" value="Inositol_monophosphatase-like"/>
</dbReference>
<dbReference type="PROSITE" id="PS00630">
    <property type="entry name" value="IMP_2"/>
    <property type="match status" value="1"/>
</dbReference>
<dbReference type="GO" id="GO:0046872">
    <property type="term" value="F:metal ion binding"/>
    <property type="evidence" value="ECO:0007669"/>
    <property type="project" value="UniProtKB-KW"/>
</dbReference>
<accession>A0A9D2QF50</accession>
<gene>
    <name evidence="6" type="ORF">H9751_02270</name>
</gene>
<dbReference type="Gene3D" id="3.40.190.80">
    <property type="match status" value="1"/>
</dbReference>
<comment type="cofactor">
    <cofactor evidence="5">
        <name>Mg(2+)</name>
        <dbReference type="ChEBI" id="CHEBI:18420"/>
    </cofactor>
</comment>
<comment type="catalytic activity">
    <reaction evidence="1">
        <text>a myo-inositol phosphate + H2O = myo-inositol + phosphate</text>
        <dbReference type="Rhea" id="RHEA:24056"/>
        <dbReference type="ChEBI" id="CHEBI:15377"/>
        <dbReference type="ChEBI" id="CHEBI:17268"/>
        <dbReference type="ChEBI" id="CHEBI:43474"/>
        <dbReference type="ChEBI" id="CHEBI:84139"/>
        <dbReference type="EC" id="3.1.3.25"/>
    </reaction>
</comment>
<comment type="caution">
    <text evidence="6">The sequence shown here is derived from an EMBL/GenBank/DDBJ whole genome shotgun (WGS) entry which is preliminary data.</text>
</comment>
<dbReference type="GO" id="GO:0008934">
    <property type="term" value="F:inositol monophosphate 1-phosphatase activity"/>
    <property type="evidence" value="ECO:0007669"/>
    <property type="project" value="TreeGrafter"/>
</dbReference>
<organism evidence="6 7">
    <name type="scientific">Candidatus Corynebacterium faecigallinarum</name>
    <dbReference type="NCBI Taxonomy" id="2838528"/>
    <lineage>
        <taxon>Bacteria</taxon>
        <taxon>Bacillati</taxon>
        <taxon>Actinomycetota</taxon>
        <taxon>Actinomycetes</taxon>
        <taxon>Mycobacteriales</taxon>
        <taxon>Corynebacteriaceae</taxon>
        <taxon>Corynebacterium</taxon>
    </lineage>
</organism>
<evidence type="ECO:0000313" key="6">
    <source>
        <dbReference type="EMBL" id="HJC84377.1"/>
    </source>
</evidence>